<dbReference type="AlphaFoldDB" id="A0A6C0HRZ0"/>
<evidence type="ECO:0000256" key="1">
    <source>
        <dbReference type="SAM" id="Phobius"/>
    </source>
</evidence>
<name>A0A6C0HRZ0_9ZZZZ</name>
<protein>
    <submittedName>
        <fullName evidence="2">Uncharacterized protein</fullName>
    </submittedName>
</protein>
<proteinExistence type="predicted"/>
<evidence type="ECO:0000313" key="2">
    <source>
        <dbReference type="EMBL" id="QHT83097.1"/>
    </source>
</evidence>
<keyword evidence="1" id="KW-0472">Membrane</keyword>
<organism evidence="2">
    <name type="scientific">viral metagenome</name>
    <dbReference type="NCBI Taxonomy" id="1070528"/>
    <lineage>
        <taxon>unclassified sequences</taxon>
        <taxon>metagenomes</taxon>
        <taxon>organismal metagenomes</taxon>
    </lineage>
</organism>
<keyword evidence="1" id="KW-1133">Transmembrane helix</keyword>
<keyword evidence="1" id="KW-0812">Transmembrane</keyword>
<accession>A0A6C0HRZ0</accession>
<reference evidence="2" key="1">
    <citation type="journal article" date="2020" name="Nature">
        <title>Giant virus diversity and host interactions through global metagenomics.</title>
        <authorList>
            <person name="Schulz F."/>
            <person name="Roux S."/>
            <person name="Paez-Espino D."/>
            <person name="Jungbluth S."/>
            <person name="Walsh D.A."/>
            <person name="Denef V.J."/>
            <person name="McMahon K.D."/>
            <person name="Konstantinidis K.T."/>
            <person name="Eloe-Fadrosh E.A."/>
            <person name="Kyrpides N.C."/>
            <person name="Woyke T."/>
        </authorList>
    </citation>
    <scope>NUCLEOTIDE SEQUENCE</scope>
    <source>
        <strain evidence="2">GVMAG-M-3300023184-167</strain>
    </source>
</reference>
<sequence>MFEYISFRVFFISFLLGLFFLYILGTQNKIVYVYPTLTNSTNILFKDKAGQYFRFKSKEVECPDDLSTIKQIPIQ</sequence>
<dbReference type="EMBL" id="MN740006">
    <property type="protein sequence ID" value="QHT83097.1"/>
    <property type="molecule type" value="Genomic_DNA"/>
</dbReference>
<feature type="transmembrane region" description="Helical" evidence="1">
    <location>
        <begin position="6"/>
        <end position="24"/>
    </location>
</feature>